<sequence>MTSIDNGLISLEWVLFSDEATFTLHDHINRHKCRYWADDNPQWMRECYTQRSQKTNVWAEIVGDRILGPLKFPPCIIAYMHVYRVVQIGGWENKEV</sequence>
<keyword evidence="2" id="KW-1185">Reference proteome</keyword>
<accession>A0AAV8V7A1</accession>
<proteinExistence type="predicted"/>
<evidence type="ECO:0000313" key="2">
    <source>
        <dbReference type="Proteomes" id="UP001159042"/>
    </source>
</evidence>
<comment type="caution">
    <text evidence="1">The sequence shown here is derived from an EMBL/GenBank/DDBJ whole genome shotgun (WGS) entry which is preliminary data.</text>
</comment>
<evidence type="ECO:0000313" key="1">
    <source>
        <dbReference type="EMBL" id="KAJ8909892.1"/>
    </source>
</evidence>
<dbReference type="EMBL" id="JANEYG010000391">
    <property type="protein sequence ID" value="KAJ8909892.1"/>
    <property type="molecule type" value="Genomic_DNA"/>
</dbReference>
<dbReference type="AlphaFoldDB" id="A0AAV8V7A1"/>
<organism evidence="1 2">
    <name type="scientific">Exocentrus adspersus</name>
    <dbReference type="NCBI Taxonomy" id="1586481"/>
    <lineage>
        <taxon>Eukaryota</taxon>
        <taxon>Metazoa</taxon>
        <taxon>Ecdysozoa</taxon>
        <taxon>Arthropoda</taxon>
        <taxon>Hexapoda</taxon>
        <taxon>Insecta</taxon>
        <taxon>Pterygota</taxon>
        <taxon>Neoptera</taxon>
        <taxon>Endopterygota</taxon>
        <taxon>Coleoptera</taxon>
        <taxon>Polyphaga</taxon>
        <taxon>Cucujiformia</taxon>
        <taxon>Chrysomeloidea</taxon>
        <taxon>Cerambycidae</taxon>
        <taxon>Lamiinae</taxon>
        <taxon>Acanthocinini</taxon>
        <taxon>Exocentrus</taxon>
    </lineage>
</organism>
<dbReference type="PANTHER" id="PTHR47326:SF1">
    <property type="entry name" value="HTH PSQ-TYPE DOMAIN-CONTAINING PROTEIN"/>
    <property type="match status" value="1"/>
</dbReference>
<dbReference type="GO" id="GO:0003676">
    <property type="term" value="F:nucleic acid binding"/>
    <property type="evidence" value="ECO:0007669"/>
    <property type="project" value="InterPro"/>
</dbReference>
<dbReference type="PANTHER" id="PTHR47326">
    <property type="entry name" value="TRANSPOSABLE ELEMENT TC3 TRANSPOSASE-LIKE PROTEIN"/>
    <property type="match status" value="1"/>
</dbReference>
<dbReference type="InterPro" id="IPR036397">
    <property type="entry name" value="RNaseH_sf"/>
</dbReference>
<reference evidence="1 2" key="1">
    <citation type="journal article" date="2023" name="Insect Mol. Biol.">
        <title>Genome sequencing provides insights into the evolution of gene families encoding plant cell wall-degrading enzymes in longhorned beetles.</title>
        <authorList>
            <person name="Shin N.R."/>
            <person name="Okamura Y."/>
            <person name="Kirsch R."/>
            <person name="Pauchet Y."/>
        </authorList>
    </citation>
    <scope>NUCLEOTIDE SEQUENCE [LARGE SCALE GENOMIC DNA]</scope>
    <source>
        <strain evidence="1">EAD_L_NR</strain>
    </source>
</reference>
<name>A0AAV8V7A1_9CUCU</name>
<protein>
    <submittedName>
        <fullName evidence="1">Uncharacterized protein</fullName>
    </submittedName>
</protein>
<gene>
    <name evidence="1" type="ORF">NQ315_014007</name>
</gene>
<dbReference type="Gene3D" id="3.30.420.10">
    <property type="entry name" value="Ribonuclease H-like superfamily/Ribonuclease H"/>
    <property type="match status" value="1"/>
</dbReference>
<dbReference type="Proteomes" id="UP001159042">
    <property type="component" value="Unassembled WGS sequence"/>
</dbReference>